<proteinExistence type="predicted"/>
<evidence type="ECO:0000313" key="1">
    <source>
        <dbReference type="EMBL" id="RXJ63242.1"/>
    </source>
</evidence>
<dbReference type="STRING" id="877500.GCA_000935065_00599"/>
<gene>
    <name evidence="1" type="ORF">CRV06_06065</name>
</gene>
<dbReference type="EMBL" id="PDKO01000004">
    <property type="protein sequence ID" value="RXJ63242.1"/>
    <property type="molecule type" value="Genomic_DNA"/>
</dbReference>
<dbReference type="Proteomes" id="UP000290191">
    <property type="component" value="Unassembled WGS sequence"/>
</dbReference>
<reference evidence="1 2" key="1">
    <citation type="submission" date="2017-10" db="EMBL/GenBank/DDBJ databases">
        <title>Genomics of the genus Arcobacter.</title>
        <authorList>
            <person name="Perez-Cataluna A."/>
            <person name="Figueras M.J."/>
        </authorList>
    </citation>
    <scope>NUCLEOTIDE SEQUENCE [LARGE SCALE GENOMIC DNA]</scope>
    <source>
        <strain evidence="1 2">DSM 24636</strain>
    </source>
</reference>
<evidence type="ECO:0000313" key="2">
    <source>
        <dbReference type="Proteomes" id="UP000290191"/>
    </source>
</evidence>
<evidence type="ECO:0008006" key="3">
    <source>
        <dbReference type="Google" id="ProtNLM"/>
    </source>
</evidence>
<comment type="caution">
    <text evidence="1">The sequence shown here is derived from an EMBL/GenBank/DDBJ whole genome shotgun (WGS) entry which is preliminary data.</text>
</comment>
<name>A0A4Q0Y016_9BACT</name>
<dbReference type="AlphaFoldDB" id="A0A4Q0Y016"/>
<organism evidence="1 2">
    <name type="scientific">Halarcobacter anaerophilus</name>
    <dbReference type="NCBI Taxonomy" id="877500"/>
    <lineage>
        <taxon>Bacteria</taxon>
        <taxon>Pseudomonadati</taxon>
        <taxon>Campylobacterota</taxon>
        <taxon>Epsilonproteobacteria</taxon>
        <taxon>Campylobacterales</taxon>
        <taxon>Arcobacteraceae</taxon>
        <taxon>Halarcobacter</taxon>
    </lineage>
</organism>
<dbReference type="RefSeq" id="WP_129081780.1">
    <property type="nucleotide sequence ID" value="NZ_CP041070.1"/>
</dbReference>
<accession>A0A4Q0Y016</accession>
<keyword evidence="2" id="KW-1185">Reference proteome</keyword>
<protein>
    <recommendedName>
        <fullName evidence="3">CobQ/CobB/MinD/ParA nucleotide binding domain-containing protein</fullName>
    </recommendedName>
</protein>
<dbReference type="OrthoDB" id="5365387at2"/>
<sequence length="227" mass="25999">MNFFNLNNRLLSALNDKFIIFAAGYKGGIGKSVIALGLAKEFNVPYITNDQGSAISGNAKFYEHTYLTYDFSITNKIRESKVVIVDLAGCFLLDKTILKLIKKSNLIILPTGENPYLDHTGCLISANNIYELNSNLLFITTGVEADEIKNTVFNFSKTKSKYPHFEKLKVFGLSKCNKIIYDSMAKKRSYIRTYLSYAENEKEDYKPFMKEWSKIIKEIKNKIKIYQ</sequence>